<evidence type="ECO:0000313" key="2">
    <source>
        <dbReference type="Proteomes" id="UP000054549"/>
    </source>
</evidence>
<sequence length="56" mass="6115">MPLPSSLLCSPLLFPSSSFRSNLPPRLIPSSSILLFLFTSSFYFRSPPPPSDSLAT</sequence>
<proteinExistence type="predicted"/>
<dbReference type="InParanoid" id="A0A0C2TCJ7"/>
<name>A0A0C2TCJ7_AMAMK</name>
<dbReference type="AlphaFoldDB" id="A0A0C2TCJ7"/>
<reference evidence="1 2" key="1">
    <citation type="submission" date="2014-04" db="EMBL/GenBank/DDBJ databases">
        <title>Evolutionary Origins and Diversification of the Mycorrhizal Mutualists.</title>
        <authorList>
            <consortium name="DOE Joint Genome Institute"/>
            <consortium name="Mycorrhizal Genomics Consortium"/>
            <person name="Kohler A."/>
            <person name="Kuo A."/>
            <person name="Nagy L.G."/>
            <person name="Floudas D."/>
            <person name="Copeland A."/>
            <person name="Barry K.W."/>
            <person name="Cichocki N."/>
            <person name="Veneault-Fourrey C."/>
            <person name="LaButti K."/>
            <person name="Lindquist E.A."/>
            <person name="Lipzen A."/>
            <person name="Lundell T."/>
            <person name="Morin E."/>
            <person name="Murat C."/>
            <person name="Riley R."/>
            <person name="Ohm R."/>
            <person name="Sun H."/>
            <person name="Tunlid A."/>
            <person name="Henrissat B."/>
            <person name="Grigoriev I.V."/>
            <person name="Hibbett D.S."/>
            <person name="Martin F."/>
        </authorList>
    </citation>
    <scope>NUCLEOTIDE SEQUENCE [LARGE SCALE GENOMIC DNA]</scope>
    <source>
        <strain evidence="1 2">Koide BX008</strain>
    </source>
</reference>
<dbReference type="Proteomes" id="UP000054549">
    <property type="component" value="Unassembled WGS sequence"/>
</dbReference>
<organism evidence="1 2">
    <name type="scientific">Amanita muscaria (strain Koide BX008)</name>
    <dbReference type="NCBI Taxonomy" id="946122"/>
    <lineage>
        <taxon>Eukaryota</taxon>
        <taxon>Fungi</taxon>
        <taxon>Dikarya</taxon>
        <taxon>Basidiomycota</taxon>
        <taxon>Agaricomycotina</taxon>
        <taxon>Agaricomycetes</taxon>
        <taxon>Agaricomycetidae</taxon>
        <taxon>Agaricales</taxon>
        <taxon>Pluteineae</taxon>
        <taxon>Amanitaceae</taxon>
        <taxon>Amanita</taxon>
    </lineage>
</organism>
<keyword evidence="2" id="KW-1185">Reference proteome</keyword>
<dbReference type="EMBL" id="KN818248">
    <property type="protein sequence ID" value="KIL64524.1"/>
    <property type="molecule type" value="Genomic_DNA"/>
</dbReference>
<evidence type="ECO:0000313" key="1">
    <source>
        <dbReference type="EMBL" id="KIL64524.1"/>
    </source>
</evidence>
<gene>
    <name evidence="1" type="ORF">M378DRAFT_162964</name>
</gene>
<dbReference type="HOGENOM" id="CLU_3013696_0_0_1"/>
<protein>
    <submittedName>
        <fullName evidence="1">Uncharacterized protein</fullName>
    </submittedName>
</protein>
<accession>A0A0C2TCJ7</accession>